<evidence type="ECO:0008006" key="5">
    <source>
        <dbReference type="Google" id="ProtNLM"/>
    </source>
</evidence>
<keyword evidence="4" id="KW-1185">Reference proteome</keyword>
<dbReference type="AlphaFoldDB" id="B9L3P2"/>
<dbReference type="PANTHER" id="PTHR39081">
    <property type="entry name" value="MUT7-C DOMAIN-CONTAINING PROTEIN"/>
    <property type="match status" value="1"/>
</dbReference>
<keyword evidence="3" id="KW-0614">Plasmid</keyword>
<dbReference type="Pfam" id="PF01927">
    <property type="entry name" value="Mut7-C"/>
    <property type="match status" value="1"/>
</dbReference>
<dbReference type="OrthoDB" id="9797655at2"/>
<dbReference type="Pfam" id="PF14451">
    <property type="entry name" value="Ub-Mut7C"/>
    <property type="match status" value="1"/>
</dbReference>
<reference evidence="3 4" key="1">
    <citation type="journal article" date="2009" name="PLoS ONE">
        <title>Complete genome sequence of the aerobic CO-oxidizing thermophile Thermomicrobium roseum.</title>
        <authorList>
            <person name="Wu D."/>
            <person name="Raymond J."/>
            <person name="Wu M."/>
            <person name="Chatterji S."/>
            <person name="Ren Q."/>
            <person name="Graham J.E."/>
            <person name="Bryant D.A."/>
            <person name="Robb F."/>
            <person name="Colman A."/>
            <person name="Tallon L.J."/>
            <person name="Badger J.H."/>
            <person name="Madupu R."/>
            <person name="Ward N.L."/>
            <person name="Eisen J.A."/>
        </authorList>
    </citation>
    <scope>NUCLEOTIDE SEQUENCE [LARGE SCALE GENOMIC DNA]</scope>
    <source>
        <strain evidence="4">ATCC 27502 / DSM 5159 / P-2</strain>
        <plasmid evidence="3">unnamed</plasmid>
    </source>
</reference>
<dbReference type="InterPro" id="IPR002782">
    <property type="entry name" value="Mut7-C_RNAse_dom"/>
</dbReference>
<dbReference type="Proteomes" id="UP000000447">
    <property type="component" value="Plasmid unnamed"/>
</dbReference>
<dbReference type="Gene3D" id="3.10.20.30">
    <property type="match status" value="1"/>
</dbReference>
<geneLocation type="plasmid" evidence="4">
    <name>Tros</name>
</geneLocation>
<dbReference type="InterPro" id="IPR027798">
    <property type="entry name" value="Ub_Mut7C"/>
</dbReference>
<dbReference type="EMBL" id="CP001276">
    <property type="protein sequence ID" value="ACM06647.1"/>
    <property type="molecule type" value="Genomic_DNA"/>
</dbReference>
<dbReference type="InterPro" id="IPR016155">
    <property type="entry name" value="Mopterin_synth/thiamin_S_b"/>
</dbReference>
<evidence type="ECO:0000313" key="3">
    <source>
        <dbReference type="EMBL" id="ACM06647.1"/>
    </source>
</evidence>
<protein>
    <recommendedName>
        <fullName evidence="5">Twitching motility protein PilT</fullName>
    </recommendedName>
</protein>
<dbReference type="eggNOG" id="COG1977">
    <property type="taxonomic scope" value="Bacteria"/>
</dbReference>
<evidence type="ECO:0000313" key="4">
    <source>
        <dbReference type="Proteomes" id="UP000000447"/>
    </source>
</evidence>
<feature type="domain" description="Ubiquitin Mut7-C" evidence="2">
    <location>
        <begin position="8"/>
        <end position="85"/>
    </location>
</feature>
<evidence type="ECO:0000259" key="1">
    <source>
        <dbReference type="Pfam" id="PF01927"/>
    </source>
</evidence>
<dbReference type="InterPro" id="IPR012675">
    <property type="entry name" value="Beta-grasp_dom_sf"/>
</dbReference>
<name>B9L3P2_THERP</name>
<dbReference type="HOGENOM" id="CLU_074576_0_0_0"/>
<feature type="domain" description="Mut7-C RNAse" evidence="1">
    <location>
        <begin position="100"/>
        <end position="243"/>
    </location>
</feature>
<dbReference type="KEGG" id="tro:trd_A0406"/>
<dbReference type="SUPFAM" id="SSF54285">
    <property type="entry name" value="MoaD/ThiS"/>
    <property type="match status" value="1"/>
</dbReference>
<dbReference type="eggNOG" id="COG1656">
    <property type="taxonomic scope" value="Bacteria"/>
</dbReference>
<proteinExistence type="predicted"/>
<evidence type="ECO:0000259" key="2">
    <source>
        <dbReference type="Pfam" id="PF14451"/>
    </source>
</evidence>
<organism evidence="3 4">
    <name type="scientific">Thermomicrobium roseum (strain ATCC 27502 / DSM 5159 / P-2)</name>
    <dbReference type="NCBI Taxonomy" id="309801"/>
    <lineage>
        <taxon>Bacteria</taxon>
        <taxon>Pseudomonadati</taxon>
        <taxon>Thermomicrobiota</taxon>
        <taxon>Thermomicrobia</taxon>
        <taxon>Thermomicrobiales</taxon>
        <taxon>Thermomicrobiaceae</taxon>
        <taxon>Thermomicrobium</taxon>
    </lineage>
</organism>
<sequence>MRWSAGAVVVRAYAELNDFLPAAVRQRSFEVPLPFGATVRDLVAGLGIPPPEVDLVLVNDEPADWAVRLKDGDRVAIYPVFETIDIGSVQRLRPKPLREPRFICDVHLGRLAAYLRLLGFDTRYEREADDATLVAWAERERRIVLTRDRELLKRRAVTHGYWLRSAHPREQLLEVVRRFDLVGSLRPFVRCPRCNGLLVLVDREVARAHVPPRSWQRAQEFWRCSGCNQFYWYGTHCERVEELIAWLRSALSGEPTRLLEAACERTAGDAPSGA</sequence>
<accession>B9L3P2</accession>
<dbReference type="PANTHER" id="PTHR39081:SF1">
    <property type="entry name" value="MUT7-C RNASE DOMAIN-CONTAINING PROTEIN"/>
    <property type="match status" value="1"/>
</dbReference>
<gene>
    <name evidence="3" type="ordered locus">trd_A0406</name>
</gene>